<feature type="domain" description="Phage tail tape measure protein" evidence="3">
    <location>
        <begin position="92"/>
        <end position="288"/>
    </location>
</feature>
<name>A0AAE3VIC9_9BACT</name>
<dbReference type="InterPro" id="IPR010090">
    <property type="entry name" value="Phage_tape_meas"/>
</dbReference>
<gene>
    <name evidence="4" type="ORF">J3R75_003121</name>
</gene>
<evidence type="ECO:0000313" key="5">
    <source>
        <dbReference type="Proteomes" id="UP001238163"/>
    </source>
</evidence>
<proteinExistence type="predicted"/>
<evidence type="ECO:0000313" key="4">
    <source>
        <dbReference type="EMBL" id="MDQ0291014.1"/>
    </source>
</evidence>
<feature type="coiled-coil region" evidence="2">
    <location>
        <begin position="517"/>
        <end position="544"/>
    </location>
</feature>
<keyword evidence="5" id="KW-1185">Reference proteome</keyword>
<dbReference type="AlphaFoldDB" id="A0AAE3VIC9"/>
<comment type="caution">
    <text evidence="4">The sequence shown here is derived from an EMBL/GenBank/DDBJ whole genome shotgun (WGS) entry which is preliminary data.</text>
</comment>
<dbReference type="EMBL" id="JAUSVL010000001">
    <property type="protein sequence ID" value="MDQ0291014.1"/>
    <property type="molecule type" value="Genomic_DNA"/>
</dbReference>
<evidence type="ECO:0000256" key="1">
    <source>
        <dbReference type="ARBA" id="ARBA00022612"/>
    </source>
</evidence>
<sequence>MATVGSVLAGKAVVYLTTDASELQKGLRLAAARLQQFGATMTAAGTGMVQAATPALLAYGNAARVFMGFDDAMRMVAATSRASGDDFQRLTNTAKELGRTTSFTAEEVANGMLSMSRMGFSPDSIINSIEPMLHLSRATGTELAEAAKIAGNNMVVFGMQASDMTSIADLLTATANGSAQTLHDLGEALKTAGPRAVTAGVGFQDLLAQLGLLANMGIRGEQAGTAISRSFQQMADPGVQKYLKDTFGIMTTDGSGNLRNMLDIFTEVGRAVEGLPTAERVQAIIKIFDIRGSLGGGALSMGAGGIDAFLSRLQQAAGEAQRTYNFMESGQGGAWRIMKSAIEGVNIALGEAISGKMTEYQIKLTDIAGVVTSFIQRNQELITTIGEMALKFAALGGALIVIGKLSSALGAILKLAALLGPALTASMISLLPIVGAVAAIAWSVQQAKQSAAQDAAAQNDADAALVASDTAFNSVRWKTGADKKNAIIAALHTSESRRDSLREQGEVIMNRKRFNPLTAHRDRNAELEKNSAELEAEANRVRVLRKMLRETTGADNSQTVVDAQSALAARGVPDVGKAIAEAVAQVTVPEFQPPPETFDNMIDMGDSTVDNIEKMRAVGPSGAFSASAASLLGTGGNAAERTAKGVEETNRKLAQTNELLRNNLLSFG</sequence>
<evidence type="ECO:0000256" key="2">
    <source>
        <dbReference type="SAM" id="Coils"/>
    </source>
</evidence>
<protein>
    <submittedName>
        <fullName evidence="4">TP901 family phage tail tape measure protein</fullName>
    </submittedName>
</protein>
<reference evidence="4" key="1">
    <citation type="submission" date="2023-07" db="EMBL/GenBank/DDBJ databases">
        <title>Genomic Encyclopedia of Type Strains, Phase IV (KMG-IV): sequencing the most valuable type-strain genomes for metagenomic binning, comparative biology and taxonomic classification.</title>
        <authorList>
            <person name="Goeker M."/>
        </authorList>
    </citation>
    <scope>NUCLEOTIDE SEQUENCE</scope>
    <source>
        <strain evidence="4">DSM 24202</strain>
    </source>
</reference>
<accession>A0AAE3VIC9</accession>
<evidence type="ECO:0000259" key="3">
    <source>
        <dbReference type="Pfam" id="PF10145"/>
    </source>
</evidence>
<dbReference type="NCBIfam" id="TIGR01760">
    <property type="entry name" value="tape_meas_TP901"/>
    <property type="match status" value="1"/>
</dbReference>
<keyword evidence="2" id="KW-0175">Coiled coil</keyword>
<dbReference type="RefSeq" id="WP_307263190.1">
    <property type="nucleotide sequence ID" value="NZ_JAUSVL010000001.1"/>
</dbReference>
<dbReference type="PANTHER" id="PTHR37813">
    <property type="entry name" value="FELS-2 PROPHAGE PROTEIN"/>
    <property type="match status" value="1"/>
</dbReference>
<keyword evidence="1" id="KW-1188">Viral release from host cell</keyword>
<dbReference type="PANTHER" id="PTHR37813:SF1">
    <property type="entry name" value="FELS-2 PROPHAGE PROTEIN"/>
    <property type="match status" value="1"/>
</dbReference>
<dbReference type="Proteomes" id="UP001238163">
    <property type="component" value="Unassembled WGS sequence"/>
</dbReference>
<organism evidence="4 5">
    <name type="scientific">Oligosphaera ethanolica</name>
    <dbReference type="NCBI Taxonomy" id="760260"/>
    <lineage>
        <taxon>Bacteria</taxon>
        <taxon>Pseudomonadati</taxon>
        <taxon>Lentisphaerota</taxon>
        <taxon>Oligosphaeria</taxon>
        <taxon>Oligosphaerales</taxon>
        <taxon>Oligosphaeraceae</taxon>
        <taxon>Oligosphaera</taxon>
    </lineage>
</organism>
<dbReference type="Pfam" id="PF10145">
    <property type="entry name" value="PhageMin_Tail"/>
    <property type="match status" value="1"/>
</dbReference>